<feature type="region of interest" description="Disordered" evidence="1">
    <location>
        <begin position="49"/>
        <end position="161"/>
    </location>
</feature>
<evidence type="ECO:0000256" key="2">
    <source>
        <dbReference type="SAM" id="Phobius"/>
    </source>
</evidence>
<keyword evidence="4" id="KW-1185">Reference proteome</keyword>
<keyword evidence="2" id="KW-1133">Transmembrane helix</keyword>
<gene>
    <name evidence="3" type="ORF">QCN29_18440</name>
</gene>
<dbReference type="InterPro" id="IPR045513">
    <property type="entry name" value="DUF6479"/>
</dbReference>
<accession>A0ABT6HQW3</accession>
<proteinExistence type="predicted"/>
<feature type="transmembrane region" description="Helical" evidence="2">
    <location>
        <begin position="23"/>
        <end position="46"/>
    </location>
</feature>
<feature type="compositionally biased region" description="Basic and acidic residues" evidence="1">
    <location>
        <begin position="72"/>
        <end position="91"/>
    </location>
</feature>
<evidence type="ECO:0000256" key="1">
    <source>
        <dbReference type="SAM" id="MobiDB-lite"/>
    </source>
</evidence>
<comment type="caution">
    <text evidence="3">The sequence shown here is derived from an EMBL/GenBank/DDBJ whole genome shotgun (WGS) entry which is preliminary data.</text>
</comment>
<name>A0ABT6HQW3_9ACTN</name>
<sequence>MSTMSTPSSVEDLAAVEQAAEGFLSGIAPFAVGLVLIVLLAGATWWDRRRRETESDSPTPEQQPHPPPQQTHIEESGPHEHTDFPSDRRLFPYELRGPGNEAYPAEEALPPEREEKPPAASGATSGDASGATPETASGAAPGAASGAAQNDLDEGGRAAPR</sequence>
<dbReference type="EMBL" id="JARWBG010000020">
    <property type="protein sequence ID" value="MDH2390730.1"/>
    <property type="molecule type" value="Genomic_DNA"/>
</dbReference>
<protein>
    <submittedName>
        <fullName evidence="3">DUF6479 family protein</fullName>
    </submittedName>
</protein>
<dbReference type="Pfam" id="PF20087">
    <property type="entry name" value="DUF6479"/>
    <property type="match status" value="1"/>
</dbReference>
<dbReference type="RefSeq" id="WP_279929354.1">
    <property type="nucleotide sequence ID" value="NZ_JARWBG010000020.1"/>
</dbReference>
<evidence type="ECO:0000313" key="3">
    <source>
        <dbReference type="EMBL" id="MDH2390730.1"/>
    </source>
</evidence>
<keyword evidence="2" id="KW-0472">Membrane</keyword>
<feature type="compositionally biased region" description="Low complexity" evidence="1">
    <location>
        <begin position="118"/>
        <end position="148"/>
    </location>
</feature>
<reference evidence="3 4" key="1">
    <citation type="submission" date="2023-04" db="EMBL/GenBank/DDBJ databases">
        <title>Streptomyces chengmaiensis sp. nov. isolated from the stem of mangrove plant in Hainan.</title>
        <authorList>
            <person name="Huang X."/>
            <person name="Zhou S."/>
            <person name="Chu X."/>
            <person name="Xie Y."/>
            <person name="Lin Y."/>
        </authorList>
    </citation>
    <scope>NUCLEOTIDE SEQUENCE [LARGE SCALE GENOMIC DNA]</scope>
    <source>
        <strain evidence="3 4">HNM0663</strain>
    </source>
</reference>
<evidence type="ECO:0000313" key="4">
    <source>
        <dbReference type="Proteomes" id="UP001223144"/>
    </source>
</evidence>
<organism evidence="3 4">
    <name type="scientific">Streptomyces chengmaiensis</name>
    <dbReference type="NCBI Taxonomy" id="3040919"/>
    <lineage>
        <taxon>Bacteria</taxon>
        <taxon>Bacillati</taxon>
        <taxon>Actinomycetota</taxon>
        <taxon>Actinomycetes</taxon>
        <taxon>Kitasatosporales</taxon>
        <taxon>Streptomycetaceae</taxon>
        <taxon>Streptomyces</taxon>
    </lineage>
</organism>
<keyword evidence="2" id="KW-0812">Transmembrane</keyword>
<dbReference type="Proteomes" id="UP001223144">
    <property type="component" value="Unassembled WGS sequence"/>
</dbReference>